<feature type="chain" id="PRO_5030534335" evidence="1">
    <location>
        <begin position="21"/>
        <end position="146"/>
    </location>
</feature>
<reference evidence="3 4" key="1">
    <citation type="submission" date="2020-07" db="EMBL/GenBank/DDBJ databases">
        <title>Novel species isolated from subtropical streams in China.</title>
        <authorList>
            <person name="Lu H."/>
        </authorList>
    </citation>
    <scope>NUCLEOTIDE SEQUENCE [LARGE SCALE GENOMIC DNA]</scope>
    <source>
        <strain evidence="3 4">LX20W</strain>
    </source>
</reference>
<proteinExistence type="predicted"/>
<dbReference type="SUPFAM" id="SSF51182">
    <property type="entry name" value="RmlC-like cupins"/>
    <property type="match status" value="1"/>
</dbReference>
<evidence type="ECO:0000313" key="3">
    <source>
        <dbReference type="EMBL" id="MBA5640177.1"/>
    </source>
</evidence>
<sequence>MKHLLLASAMLVGAIQGAYALDNSAAVKVTPLLKTSTSWDAKPITYPAGAAEVTALMVEIAAGGQTGWHEHQVPSFAYVMEGTLEVTRATGETKVLHVGDVLPEVVDTLHNGRALDGKPVKLLVLYTGSSEKKLTVPHPEFTPPAK</sequence>
<dbReference type="Gene3D" id="2.60.120.10">
    <property type="entry name" value="Jelly Rolls"/>
    <property type="match status" value="1"/>
</dbReference>
<dbReference type="Proteomes" id="UP000534388">
    <property type="component" value="Unassembled WGS sequence"/>
</dbReference>
<dbReference type="Pfam" id="PF07883">
    <property type="entry name" value="Cupin_2"/>
    <property type="match status" value="1"/>
</dbReference>
<evidence type="ECO:0000259" key="2">
    <source>
        <dbReference type="Pfam" id="PF07883"/>
    </source>
</evidence>
<keyword evidence="1" id="KW-0732">Signal</keyword>
<keyword evidence="4" id="KW-1185">Reference proteome</keyword>
<feature type="signal peptide" evidence="1">
    <location>
        <begin position="1"/>
        <end position="20"/>
    </location>
</feature>
<dbReference type="CDD" id="cd02236">
    <property type="entry name" value="cupin_CV2614-like"/>
    <property type="match status" value="1"/>
</dbReference>
<accession>A0A7W2EX15</accession>
<dbReference type="EMBL" id="JACEZT010000027">
    <property type="protein sequence ID" value="MBA5640177.1"/>
    <property type="molecule type" value="Genomic_DNA"/>
</dbReference>
<dbReference type="RefSeq" id="WP_182167361.1">
    <property type="nucleotide sequence ID" value="NZ_JACEZT010000027.1"/>
</dbReference>
<evidence type="ECO:0000256" key="1">
    <source>
        <dbReference type="SAM" id="SignalP"/>
    </source>
</evidence>
<dbReference type="InterPro" id="IPR011051">
    <property type="entry name" value="RmlC_Cupin_sf"/>
</dbReference>
<dbReference type="AlphaFoldDB" id="A0A7W2EX15"/>
<feature type="domain" description="Cupin type-2" evidence="2">
    <location>
        <begin position="57"/>
        <end position="126"/>
    </location>
</feature>
<comment type="caution">
    <text evidence="3">The sequence shown here is derived from an EMBL/GenBank/DDBJ whole genome shotgun (WGS) entry which is preliminary data.</text>
</comment>
<evidence type="ECO:0000313" key="4">
    <source>
        <dbReference type="Proteomes" id="UP000534388"/>
    </source>
</evidence>
<gene>
    <name evidence="3" type="ORF">H3H37_24235</name>
</gene>
<dbReference type="InterPro" id="IPR014710">
    <property type="entry name" value="RmlC-like_jellyroll"/>
</dbReference>
<organism evidence="3 4">
    <name type="scientific">Rugamonas brunnea</name>
    <dbReference type="NCBI Taxonomy" id="2758569"/>
    <lineage>
        <taxon>Bacteria</taxon>
        <taxon>Pseudomonadati</taxon>
        <taxon>Pseudomonadota</taxon>
        <taxon>Betaproteobacteria</taxon>
        <taxon>Burkholderiales</taxon>
        <taxon>Oxalobacteraceae</taxon>
        <taxon>Telluria group</taxon>
        <taxon>Rugamonas</taxon>
    </lineage>
</organism>
<name>A0A7W2EX15_9BURK</name>
<protein>
    <submittedName>
        <fullName evidence="3">Cupin domain-containing protein</fullName>
    </submittedName>
</protein>
<dbReference type="InterPro" id="IPR013096">
    <property type="entry name" value="Cupin_2"/>
</dbReference>